<feature type="transmembrane region" description="Helical" evidence="7">
    <location>
        <begin position="157"/>
        <end position="178"/>
    </location>
</feature>
<accession>A0ABQ9MQW2</accession>
<keyword evidence="4 7" id="KW-0812">Transmembrane</keyword>
<feature type="transmembrane region" description="Helical" evidence="7">
    <location>
        <begin position="461"/>
        <end position="482"/>
    </location>
</feature>
<dbReference type="PANTHER" id="PTHR31645">
    <property type="entry name" value="OLIGOPEPTIDE TRANSPORTER YGL114W-RELATED"/>
    <property type="match status" value="1"/>
</dbReference>
<keyword evidence="9" id="KW-1185">Reference proteome</keyword>
<feature type="transmembrane region" description="Helical" evidence="7">
    <location>
        <begin position="74"/>
        <end position="96"/>
    </location>
</feature>
<evidence type="ECO:0000256" key="2">
    <source>
        <dbReference type="ARBA" id="ARBA00010276"/>
    </source>
</evidence>
<feature type="transmembrane region" description="Helical" evidence="7">
    <location>
        <begin position="557"/>
        <end position="576"/>
    </location>
</feature>
<gene>
    <name evidence="8" type="ORF">P3X46_006332</name>
</gene>
<reference evidence="8" key="1">
    <citation type="journal article" date="2023" name="Plant Biotechnol. J.">
        <title>Chromosome-level wild Hevea brasiliensis genome provides new tools for genomic-assisted breeding and valuable loci to elevate rubber yield.</title>
        <authorList>
            <person name="Cheng H."/>
            <person name="Song X."/>
            <person name="Hu Y."/>
            <person name="Wu T."/>
            <person name="Yang Q."/>
            <person name="An Z."/>
            <person name="Feng S."/>
            <person name="Deng Z."/>
            <person name="Wu W."/>
            <person name="Zeng X."/>
            <person name="Tu M."/>
            <person name="Wang X."/>
            <person name="Huang H."/>
        </authorList>
    </citation>
    <scope>NUCLEOTIDE SEQUENCE</scope>
    <source>
        <strain evidence="8">MT/VB/25A 57/8</strain>
    </source>
</reference>
<evidence type="ECO:0000256" key="1">
    <source>
        <dbReference type="ARBA" id="ARBA00004141"/>
    </source>
</evidence>
<comment type="similarity">
    <text evidence="2">Belongs to the YSL (TC 2.A.67.2) family.</text>
</comment>
<organism evidence="8 9">
    <name type="scientific">Hevea brasiliensis</name>
    <name type="common">Para rubber tree</name>
    <name type="synonym">Siphonia brasiliensis</name>
    <dbReference type="NCBI Taxonomy" id="3981"/>
    <lineage>
        <taxon>Eukaryota</taxon>
        <taxon>Viridiplantae</taxon>
        <taxon>Streptophyta</taxon>
        <taxon>Embryophyta</taxon>
        <taxon>Tracheophyta</taxon>
        <taxon>Spermatophyta</taxon>
        <taxon>Magnoliopsida</taxon>
        <taxon>eudicotyledons</taxon>
        <taxon>Gunneridae</taxon>
        <taxon>Pentapetalae</taxon>
        <taxon>rosids</taxon>
        <taxon>fabids</taxon>
        <taxon>Malpighiales</taxon>
        <taxon>Euphorbiaceae</taxon>
        <taxon>Crotonoideae</taxon>
        <taxon>Micrandreae</taxon>
        <taxon>Hevea</taxon>
    </lineage>
</organism>
<evidence type="ECO:0000313" key="9">
    <source>
        <dbReference type="Proteomes" id="UP001174677"/>
    </source>
</evidence>
<comment type="subcellular location">
    <subcellularLocation>
        <location evidence="1">Membrane</location>
        <topology evidence="1">Multi-pass membrane protein</topology>
    </subcellularLocation>
</comment>
<keyword evidence="6 7" id="KW-0472">Membrane</keyword>
<evidence type="ECO:0000256" key="3">
    <source>
        <dbReference type="ARBA" id="ARBA00022448"/>
    </source>
</evidence>
<feature type="transmembrane region" description="Helical" evidence="7">
    <location>
        <begin position="596"/>
        <end position="618"/>
    </location>
</feature>
<dbReference type="NCBIfam" id="TIGR00728">
    <property type="entry name" value="OPT_sfam"/>
    <property type="match status" value="1"/>
</dbReference>
<dbReference type="EMBL" id="JARPOI010000004">
    <property type="protein sequence ID" value="KAJ9182328.1"/>
    <property type="molecule type" value="Genomic_DNA"/>
</dbReference>
<feature type="transmembrane region" description="Helical" evidence="7">
    <location>
        <begin position="321"/>
        <end position="339"/>
    </location>
</feature>
<feature type="transmembrane region" description="Helical" evidence="7">
    <location>
        <begin position="385"/>
        <end position="405"/>
    </location>
</feature>
<dbReference type="PANTHER" id="PTHR31645:SF74">
    <property type="entry name" value="TRANSPORTER, PUTATIVE-RELATED"/>
    <property type="match status" value="1"/>
</dbReference>
<dbReference type="InterPro" id="IPR045035">
    <property type="entry name" value="YSL-like"/>
</dbReference>
<keyword evidence="5 7" id="KW-1133">Transmembrane helix</keyword>
<feature type="transmembrane region" description="Helical" evidence="7">
    <location>
        <begin position="503"/>
        <end position="524"/>
    </location>
</feature>
<dbReference type="InterPro" id="IPR004813">
    <property type="entry name" value="OPT"/>
</dbReference>
<evidence type="ECO:0000256" key="6">
    <source>
        <dbReference type="ARBA" id="ARBA00023136"/>
    </source>
</evidence>
<keyword evidence="3" id="KW-0813">Transport</keyword>
<dbReference type="Pfam" id="PF03169">
    <property type="entry name" value="OPT"/>
    <property type="match status" value="1"/>
</dbReference>
<evidence type="ECO:0000256" key="4">
    <source>
        <dbReference type="ARBA" id="ARBA00022692"/>
    </source>
</evidence>
<protein>
    <submittedName>
        <fullName evidence="8">Uncharacterized protein</fullName>
    </submittedName>
</protein>
<comment type="caution">
    <text evidence="8">The sequence shown here is derived from an EMBL/GenBank/DDBJ whole genome shotgun (WGS) entry which is preliminary data.</text>
</comment>
<feature type="transmembrane region" description="Helical" evidence="7">
    <location>
        <begin position="108"/>
        <end position="131"/>
    </location>
</feature>
<sequence length="670" mass="73534">MASESKAVADKLFPLIPVSQNASGFHLKISESYPQWKDQITFRGLIVSALLGTVFCILVHRLSLATGMVPALNIAAALLGFSIIKMWTVFLTKFGFSSVPFTRQENTVIQTCIVACYGLATSGGFGTYLLAMDERIYQLIGVDYSGNQPEDVRNPGLGWMIGFLFVVSFLGIFSLVALRKVMIIDFKLTYPSGTATAMLINSFHTHAGSELAEKQVSFLGRYLTLSFSWSCFKWFFSGVEDSCGFNHFPSFGLTLFDHSFYFDFSPSFVGCGLICPHRVNCSILLGAIIFQGFLLPCISKYSGDWYPAYLHSGDLKGLGGYKVLMSISLILGDGLYNLIKIIAVTLKTMHNGTVQDDLPIYENYKLDMEQKLREEVFLKERIPSWFAAGGFIIVATVSAATLPFIFPPLKWYVVLISCIIAPILAFCNSYGTGLTDMSMLSTYGKIGIFIIASLVGRNGGVIAGLAACGVIVTSASTAADLMQDFRTGYLTLSSPNAMFVSQLAGTAIGCVVAPLTFWLFWTAFDVGSPHGPYSAPYAILFRQMAILGIEGFSELPKYSLCIFCSFFILALVMNILRDVIPLKIFRYIPIPMAMSIPIFVGANFAIDMFVGTLISYFWERRNKKDSEDYAGAVASGLICGDGLWTIPSAILSIFRINPPICMSFRPSWSG</sequence>
<evidence type="ECO:0000313" key="8">
    <source>
        <dbReference type="EMBL" id="KAJ9182328.1"/>
    </source>
</evidence>
<evidence type="ECO:0000256" key="7">
    <source>
        <dbReference type="SAM" id="Phobius"/>
    </source>
</evidence>
<feature type="transmembrane region" description="Helical" evidence="7">
    <location>
        <begin position="283"/>
        <end position="301"/>
    </location>
</feature>
<feature type="transmembrane region" description="Helical" evidence="7">
    <location>
        <begin position="630"/>
        <end position="654"/>
    </location>
</feature>
<dbReference type="Proteomes" id="UP001174677">
    <property type="component" value="Chromosome 4"/>
</dbReference>
<feature type="transmembrane region" description="Helical" evidence="7">
    <location>
        <begin position="411"/>
        <end position="430"/>
    </location>
</feature>
<feature type="transmembrane region" description="Helical" evidence="7">
    <location>
        <begin position="40"/>
        <end position="62"/>
    </location>
</feature>
<evidence type="ECO:0000256" key="5">
    <source>
        <dbReference type="ARBA" id="ARBA00022989"/>
    </source>
</evidence>
<proteinExistence type="inferred from homology"/>
<name>A0ABQ9MQW2_HEVBR</name>